<feature type="compositionally biased region" description="Pro residues" evidence="1">
    <location>
        <begin position="68"/>
        <end position="84"/>
    </location>
</feature>
<evidence type="ECO:0000256" key="1">
    <source>
        <dbReference type="SAM" id="MobiDB-lite"/>
    </source>
</evidence>
<dbReference type="RefSeq" id="WP_202830276.1">
    <property type="nucleotide sequence ID" value="NZ_JAETWB010000001.1"/>
</dbReference>
<evidence type="ECO:0000313" key="4">
    <source>
        <dbReference type="Proteomes" id="UP000660885"/>
    </source>
</evidence>
<keyword evidence="2" id="KW-0732">Signal</keyword>
<name>A0ABS1TXL4_9PROT</name>
<feature type="signal peptide" evidence="2">
    <location>
        <begin position="1"/>
        <end position="21"/>
    </location>
</feature>
<feature type="compositionally biased region" description="Basic residues" evidence="1">
    <location>
        <begin position="50"/>
        <end position="66"/>
    </location>
</feature>
<protein>
    <submittedName>
        <fullName evidence="3">Uncharacterized protein</fullName>
    </submittedName>
</protein>
<evidence type="ECO:0000313" key="3">
    <source>
        <dbReference type="EMBL" id="MBL6077144.1"/>
    </source>
</evidence>
<organism evidence="3 4">
    <name type="scientific">Belnapia arida</name>
    <dbReference type="NCBI Taxonomy" id="2804533"/>
    <lineage>
        <taxon>Bacteria</taxon>
        <taxon>Pseudomonadati</taxon>
        <taxon>Pseudomonadota</taxon>
        <taxon>Alphaproteobacteria</taxon>
        <taxon>Acetobacterales</taxon>
        <taxon>Roseomonadaceae</taxon>
        <taxon>Belnapia</taxon>
    </lineage>
</organism>
<gene>
    <name evidence="3" type="ORF">JMJ56_03935</name>
</gene>
<proteinExistence type="predicted"/>
<sequence>MRRLLLAAMLGMGMLSGAALAAPAGPGLSAAQGSLVMPVQYRRHYAPPPRYYRHRRYAPPPRRHYRAYPPPRPRYAPPPRPYYR</sequence>
<dbReference type="Proteomes" id="UP000660885">
    <property type="component" value="Unassembled WGS sequence"/>
</dbReference>
<feature type="region of interest" description="Disordered" evidence="1">
    <location>
        <begin position="50"/>
        <end position="84"/>
    </location>
</feature>
<comment type="caution">
    <text evidence="3">The sequence shown here is derived from an EMBL/GenBank/DDBJ whole genome shotgun (WGS) entry which is preliminary data.</text>
</comment>
<accession>A0ABS1TXL4</accession>
<keyword evidence="4" id="KW-1185">Reference proteome</keyword>
<dbReference type="EMBL" id="JAETWB010000001">
    <property type="protein sequence ID" value="MBL6077144.1"/>
    <property type="molecule type" value="Genomic_DNA"/>
</dbReference>
<reference evidence="3 4" key="1">
    <citation type="submission" date="2021-01" db="EMBL/GenBank/DDBJ databases">
        <title>Belnapia mucosa sp. nov. and Belnapia arida sp. nov., isolated from the Tabernas Desert (Almeria, Spain).</title>
        <authorList>
            <person name="Molina-Menor E."/>
            <person name="Vidal-Verdu A."/>
            <person name="Calonge A."/>
            <person name="Satari L."/>
            <person name="Pereto J."/>
            <person name="Porcar M."/>
        </authorList>
    </citation>
    <scope>NUCLEOTIDE SEQUENCE [LARGE SCALE GENOMIC DNA]</scope>
    <source>
        <strain evidence="3 4">T18</strain>
    </source>
</reference>
<feature type="chain" id="PRO_5045566369" evidence="2">
    <location>
        <begin position="22"/>
        <end position="84"/>
    </location>
</feature>
<evidence type="ECO:0000256" key="2">
    <source>
        <dbReference type="SAM" id="SignalP"/>
    </source>
</evidence>